<dbReference type="AlphaFoldDB" id="A0A2T2NTQ0"/>
<protein>
    <recommendedName>
        <fullName evidence="5">C2H2 type master regulator of conidiophore development brlA</fullName>
    </recommendedName>
</protein>
<dbReference type="Pfam" id="PF00096">
    <property type="entry name" value="zf-C2H2"/>
    <property type="match status" value="1"/>
</dbReference>
<evidence type="ECO:0000313" key="9">
    <source>
        <dbReference type="EMBL" id="PSN68773.1"/>
    </source>
</evidence>
<gene>
    <name evidence="9" type="ORF">BS50DRAFT_632646</name>
</gene>
<dbReference type="PROSITE" id="PS50157">
    <property type="entry name" value="ZINC_FINGER_C2H2_2"/>
    <property type="match status" value="3"/>
</dbReference>
<evidence type="ECO:0000256" key="6">
    <source>
        <dbReference type="PROSITE-ProRule" id="PRU00042"/>
    </source>
</evidence>
<organism evidence="9 10">
    <name type="scientific">Corynespora cassiicola Philippines</name>
    <dbReference type="NCBI Taxonomy" id="1448308"/>
    <lineage>
        <taxon>Eukaryota</taxon>
        <taxon>Fungi</taxon>
        <taxon>Dikarya</taxon>
        <taxon>Ascomycota</taxon>
        <taxon>Pezizomycotina</taxon>
        <taxon>Dothideomycetes</taxon>
        <taxon>Pleosporomycetidae</taxon>
        <taxon>Pleosporales</taxon>
        <taxon>Corynesporascaceae</taxon>
        <taxon>Corynespora</taxon>
    </lineage>
</organism>
<reference evidence="9 10" key="1">
    <citation type="journal article" date="2018" name="Front. Microbiol.">
        <title>Genome-Wide Analysis of Corynespora cassiicola Leaf Fall Disease Putative Effectors.</title>
        <authorList>
            <person name="Lopez D."/>
            <person name="Ribeiro S."/>
            <person name="Label P."/>
            <person name="Fumanal B."/>
            <person name="Venisse J.S."/>
            <person name="Kohler A."/>
            <person name="de Oliveira R.R."/>
            <person name="Labutti K."/>
            <person name="Lipzen A."/>
            <person name="Lail K."/>
            <person name="Bauer D."/>
            <person name="Ohm R.A."/>
            <person name="Barry K.W."/>
            <person name="Spatafora J."/>
            <person name="Grigoriev I.V."/>
            <person name="Martin F.M."/>
            <person name="Pujade-Renaud V."/>
        </authorList>
    </citation>
    <scope>NUCLEOTIDE SEQUENCE [LARGE SCALE GENOMIC DNA]</scope>
    <source>
        <strain evidence="9 10">Philippines</strain>
    </source>
</reference>
<dbReference type="InterPro" id="IPR013087">
    <property type="entry name" value="Znf_C2H2_type"/>
</dbReference>
<dbReference type="PANTHER" id="PTHR14003">
    <property type="entry name" value="TRANSCRIPTIONAL REPRESSOR PROTEIN YY"/>
    <property type="match status" value="1"/>
</dbReference>
<evidence type="ECO:0000256" key="7">
    <source>
        <dbReference type="SAM" id="SignalP"/>
    </source>
</evidence>
<dbReference type="InterPro" id="IPR036236">
    <property type="entry name" value="Znf_C2H2_sf"/>
</dbReference>
<keyword evidence="3 6" id="KW-0863">Zinc-finger</keyword>
<evidence type="ECO:0000256" key="5">
    <source>
        <dbReference type="ARBA" id="ARBA00044085"/>
    </source>
</evidence>
<feature type="domain" description="C2H2-type" evidence="8">
    <location>
        <begin position="169"/>
        <end position="200"/>
    </location>
</feature>
<sequence length="261" mass="29172">MFTLLLVLVLLLALYIDTAAAAASASSMDAALDSFYPDSEGLLEGALDMLAPGICSWCSRYGVELCTCFNNLPMPVPTDDYEITAEDLLNHEEWPGNSVPQVSPPAVNPADLQKFVPHLPPEQLSDTRLKKLNEEATVVGTGTVQAHLEDTYTPGDNFRRRMQARENGFACSVGGCGQRFNRACDQARHERKHLTHGDRPHQCSECARGFLYPKDLRRHEKTHGLSPSQQKHMCEVAGCGKGFPRRDNLLRHMRKLHNYRR</sequence>
<feature type="domain" description="C2H2-type" evidence="8">
    <location>
        <begin position="201"/>
        <end position="223"/>
    </location>
</feature>
<dbReference type="PROSITE" id="PS00028">
    <property type="entry name" value="ZINC_FINGER_C2H2_1"/>
    <property type="match status" value="3"/>
</dbReference>
<keyword evidence="4" id="KW-0862">Zinc</keyword>
<proteinExistence type="predicted"/>
<feature type="signal peptide" evidence="7">
    <location>
        <begin position="1"/>
        <end position="21"/>
    </location>
</feature>
<dbReference type="SUPFAM" id="SSF57667">
    <property type="entry name" value="beta-beta-alpha zinc fingers"/>
    <property type="match status" value="2"/>
</dbReference>
<dbReference type="GO" id="GO:0005667">
    <property type="term" value="C:transcription regulator complex"/>
    <property type="evidence" value="ECO:0007669"/>
    <property type="project" value="TreeGrafter"/>
</dbReference>
<feature type="domain" description="C2H2-type" evidence="8">
    <location>
        <begin position="232"/>
        <end position="261"/>
    </location>
</feature>
<dbReference type="STRING" id="1448308.A0A2T2NTQ0"/>
<keyword evidence="7" id="KW-0732">Signal</keyword>
<dbReference type="EMBL" id="KZ678133">
    <property type="protein sequence ID" value="PSN68773.1"/>
    <property type="molecule type" value="Genomic_DNA"/>
</dbReference>
<dbReference type="OrthoDB" id="8922241at2759"/>
<accession>A0A2T2NTQ0</accession>
<dbReference type="GO" id="GO:0000978">
    <property type="term" value="F:RNA polymerase II cis-regulatory region sequence-specific DNA binding"/>
    <property type="evidence" value="ECO:0007669"/>
    <property type="project" value="TreeGrafter"/>
</dbReference>
<evidence type="ECO:0000313" key="10">
    <source>
        <dbReference type="Proteomes" id="UP000240883"/>
    </source>
</evidence>
<dbReference type="SMART" id="SM00355">
    <property type="entry name" value="ZnF_C2H2"/>
    <property type="match status" value="3"/>
</dbReference>
<dbReference type="Proteomes" id="UP000240883">
    <property type="component" value="Unassembled WGS sequence"/>
</dbReference>
<evidence type="ECO:0000256" key="1">
    <source>
        <dbReference type="ARBA" id="ARBA00022723"/>
    </source>
</evidence>
<evidence type="ECO:0000256" key="3">
    <source>
        <dbReference type="ARBA" id="ARBA00022771"/>
    </source>
</evidence>
<keyword evidence="1" id="KW-0479">Metal-binding</keyword>
<keyword evidence="2" id="KW-0677">Repeat</keyword>
<dbReference type="Gene3D" id="3.30.160.60">
    <property type="entry name" value="Classic Zinc Finger"/>
    <property type="match status" value="2"/>
</dbReference>
<keyword evidence="10" id="KW-1185">Reference proteome</keyword>
<evidence type="ECO:0000256" key="2">
    <source>
        <dbReference type="ARBA" id="ARBA00022737"/>
    </source>
</evidence>
<dbReference type="GO" id="GO:0000785">
    <property type="term" value="C:chromatin"/>
    <property type="evidence" value="ECO:0007669"/>
    <property type="project" value="TreeGrafter"/>
</dbReference>
<dbReference type="PANTHER" id="PTHR14003:SF19">
    <property type="entry name" value="YY2 TRANSCRIPTION FACTOR"/>
    <property type="match status" value="1"/>
</dbReference>
<dbReference type="GO" id="GO:0000981">
    <property type="term" value="F:DNA-binding transcription factor activity, RNA polymerase II-specific"/>
    <property type="evidence" value="ECO:0007669"/>
    <property type="project" value="TreeGrafter"/>
</dbReference>
<name>A0A2T2NTQ0_CORCC</name>
<feature type="chain" id="PRO_5015727974" description="C2H2 type master regulator of conidiophore development brlA" evidence="7">
    <location>
        <begin position="22"/>
        <end position="261"/>
    </location>
</feature>
<evidence type="ECO:0000259" key="8">
    <source>
        <dbReference type="PROSITE" id="PS50157"/>
    </source>
</evidence>
<dbReference type="GO" id="GO:0008270">
    <property type="term" value="F:zinc ion binding"/>
    <property type="evidence" value="ECO:0007669"/>
    <property type="project" value="UniProtKB-KW"/>
</dbReference>
<evidence type="ECO:0000256" key="4">
    <source>
        <dbReference type="ARBA" id="ARBA00022833"/>
    </source>
</evidence>